<protein>
    <submittedName>
        <fullName evidence="2">Enoyl-CoA hydratase</fullName>
    </submittedName>
</protein>
<accession>A0ABQ0MS25</accession>
<dbReference type="RefSeq" id="WP_057181219.1">
    <property type="nucleotide sequence ID" value="NZ_BDQM01000004.1"/>
</dbReference>
<evidence type="ECO:0000256" key="1">
    <source>
        <dbReference type="ARBA" id="ARBA00005254"/>
    </source>
</evidence>
<dbReference type="Pfam" id="PF00378">
    <property type="entry name" value="ECH_1"/>
    <property type="match status" value="1"/>
</dbReference>
<gene>
    <name evidence="2" type="primary">dcaE</name>
    <name evidence="2" type="ORF">MTCD1_00761</name>
</gene>
<dbReference type="CDD" id="cd06558">
    <property type="entry name" value="crotonase-like"/>
    <property type="match status" value="1"/>
</dbReference>
<comment type="caution">
    <text evidence="2">The sequence shown here is derived from an EMBL/GenBank/DDBJ whole genome shotgun (WGS) entry which is preliminary data.</text>
</comment>
<dbReference type="Proteomes" id="UP000197068">
    <property type="component" value="Unassembled WGS sequence"/>
</dbReference>
<dbReference type="EMBL" id="BDQM01000004">
    <property type="protein sequence ID" value="GAW95162.1"/>
    <property type="molecule type" value="Genomic_DNA"/>
</dbReference>
<comment type="similarity">
    <text evidence="1">Belongs to the enoyl-CoA hydratase/isomerase family.</text>
</comment>
<dbReference type="PANTHER" id="PTHR43802">
    <property type="entry name" value="ENOYL-COA HYDRATASE"/>
    <property type="match status" value="1"/>
</dbReference>
<dbReference type="InterPro" id="IPR001753">
    <property type="entry name" value="Enoyl-CoA_hydra/iso"/>
</dbReference>
<evidence type="ECO:0000313" key="2">
    <source>
        <dbReference type="EMBL" id="GAW95162.1"/>
    </source>
</evidence>
<dbReference type="InterPro" id="IPR029045">
    <property type="entry name" value="ClpP/crotonase-like_dom_sf"/>
</dbReference>
<proteinExistence type="inferred from homology"/>
<reference evidence="2 3" key="1">
    <citation type="submission" date="2017-06" db="EMBL/GenBank/DDBJ databases">
        <title>Whole Genome Sequences of Colwellia marinimaniae MTCD1.</title>
        <authorList>
            <person name="Kusumoto H."/>
            <person name="Inoue M."/>
            <person name="Tanikawa K."/>
            <person name="Maeji H."/>
            <person name="Cameron J.H."/>
            <person name="Bartlett D.H."/>
        </authorList>
    </citation>
    <scope>NUCLEOTIDE SEQUENCE [LARGE SCALE GENOMIC DNA]</scope>
    <source>
        <strain evidence="2 3">MTCD1</strain>
    </source>
</reference>
<organism evidence="2 3">
    <name type="scientific">Colwellia marinimaniae</name>
    <dbReference type="NCBI Taxonomy" id="1513592"/>
    <lineage>
        <taxon>Bacteria</taxon>
        <taxon>Pseudomonadati</taxon>
        <taxon>Pseudomonadota</taxon>
        <taxon>Gammaproteobacteria</taxon>
        <taxon>Alteromonadales</taxon>
        <taxon>Colwelliaceae</taxon>
        <taxon>Colwellia</taxon>
    </lineage>
</organism>
<dbReference type="Gene3D" id="3.90.226.10">
    <property type="entry name" value="2-enoyl-CoA Hydratase, Chain A, domain 1"/>
    <property type="match status" value="1"/>
</dbReference>
<name>A0ABQ0MS25_9GAMM</name>
<dbReference type="PANTHER" id="PTHR43802:SF1">
    <property type="entry name" value="IP11341P-RELATED"/>
    <property type="match status" value="1"/>
</dbReference>
<sequence>MPVKYHLEGNVAVFTIDNGKLNLFTMEMHEQFYRSYLQFMDDDNAKVAVLTGAGENFSAGDDLKESDTEIKSRKNLRWDELLLNQRRTKPMISAINGWCLGQGIVYSLLLTDIRIAGTSARLGFPEIAYGMGGISGATRLGIQIPAVHAAYLALTGEKINAQQAKEYFLVNEVTSDGECFSRAMEIANQIARHPLIAIKTELDGLHRGTELSRSGALQHATEQYINQRKWHLAAGHSAVEDLKNRSSSEKGKK</sequence>
<keyword evidence="3" id="KW-1185">Reference proteome</keyword>
<evidence type="ECO:0000313" key="3">
    <source>
        <dbReference type="Proteomes" id="UP000197068"/>
    </source>
</evidence>
<dbReference type="SUPFAM" id="SSF52096">
    <property type="entry name" value="ClpP/crotonase"/>
    <property type="match status" value="1"/>
</dbReference>